<sequence length="31" mass="3545">MPFASENRRKTLLNLKNRKAVEANEEAVGEE</sequence>
<reference evidence="3" key="1">
    <citation type="submission" date="2017-02" db="UniProtKB">
        <authorList>
            <consortium name="WormBaseParasite"/>
        </authorList>
    </citation>
    <scope>IDENTIFICATION</scope>
</reference>
<gene>
    <name evidence="1" type="ORF">EVEC_LOCUS1093</name>
</gene>
<name>A0A0N4UVC4_ENTVE</name>
<dbReference type="Proteomes" id="UP000274131">
    <property type="component" value="Unassembled WGS sequence"/>
</dbReference>
<evidence type="ECO:0000313" key="2">
    <source>
        <dbReference type="Proteomes" id="UP000274131"/>
    </source>
</evidence>
<dbReference type="AlphaFoldDB" id="A0A0N4UVC4"/>
<protein>
    <submittedName>
        <fullName evidence="3">IBB domain-containing protein</fullName>
    </submittedName>
</protein>
<reference evidence="1 2" key="2">
    <citation type="submission" date="2018-10" db="EMBL/GenBank/DDBJ databases">
        <authorList>
            <consortium name="Pathogen Informatics"/>
        </authorList>
    </citation>
    <scope>NUCLEOTIDE SEQUENCE [LARGE SCALE GENOMIC DNA]</scope>
</reference>
<proteinExistence type="predicted"/>
<dbReference type="EMBL" id="UXUI01007168">
    <property type="protein sequence ID" value="VDD85950.1"/>
    <property type="molecule type" value="Genomic_DNA"/>
</dbReference>
<accession>A0A0N4UVC4</accession>
<dbReference type="WBParaSite" id="EVEC_0000138501-mRNA-1">
    <property type="protein sequence ID" value="EVEC_0000138501-mRNA-1"/>
    <property type="gene ID" value="EVEC_0000138501"/>
</dbReference>
<evidence type="ECO:0000313" key="1">
    <source>
        <dbReference type="EMBL" id="VDD85950.1"/>
    </source>
</evidence>
<keyword evidence="2" id="KW-1185">Reference proteome</keyword>
<evidence type="ECO:0000313" key="3">
    <source>
        <dbReference type="WBParaSite" id="EVEC_0000138501-mRNA-1"/>
    </source>
</evidence>
<organism evidence="3">
    <name type="scientific">Enterobius vermicularis</name>
    <name type="common">Human pinworm</name>
    <dbReference type="NCBI Taxonomy" id="51028"/>
    <lineage>
        <taxon>Eukaryota</taxon>
        <taxon>Metazoa</taxon>
        <taxon>Ecdysozoa</taxon>
        <taxon>Nematoda</taxon>
        <taxon>Chromadorea</taxon>
        <taxon>Rhabditida</taxon>
        <taxon>Spirurina</taxon>
        <taxon>Oxyuridomorpha</taxon>
        <taxon>Oxyuroidea</taxon>
        <taxon>Oxyuridae</taxon>
        <taxon>Enterobius</taxon>
    </lineage>
</organism>